<dbReference type="EMBL" id="MU250581">
    <property type="protein sequence ID" value="KAG7439875.1"/>
    <property type="molecule type" value="Genomic_DNA"/>
</dbReference>
<evidence type="ECO:0000313" key="3">
    <source>
        <dbReference type="EMBL" id="KAG7439875.1"/>
    </source>
</evidence>
<dbReference type="GeneID" id="66109859"/>
<comment type="caution">
    <text evidence="3">The sequence shown here is derived from an EMBL/GenBank/DDBJ whole genome shotgun (WGS) entry which is preliminary data.</text>
</comment>
<name>A0A9P7VGB8_9AGAR</name>
<evidence type="ECO:0000256" key="1">
    <source>
        <dbReference type="SAM" id="MobiDB-lite"/>
    </source>
</evidence>
<dbReference type="Pfam" id="PF20415">
    <property type="entry name" value="DUF6699"/>
    <property type="match status" value="1"/>
</dbReference>
<gene>
    <name evidence="3" type="ORF">BT62DRAFT_938535</name>
</gene>
<proteinExistence type="predicted"/>
<dbReference type="InterPro" id="IPR046522">
    <property type="entry name" value="DUF6699"/>
</dbReference>
<dbReference type="OrthoDB" id="3242468at2759"/>
<organism evidence="3 4">
    <name type="scientific">Guyanagaster necrorhizus</name>
    <dbReference type="NCBI Taxonomy" id="856835"/>
    <lineage>
        <taxon>Eukaryota</taxon>
        <taxon>Fungi</taxon>
        <taxon>Dikarya</taxon>
        <taxon>Basidiomycota</taxon>
        <taxon>Agaricomycotina</taxon>
        <taxon>Agaricomycetes</taxon>
        <taxon>Agaricomycetidae</taxon>
        <taxon>Agaricales</taxon>
        <taxon>Marasmiineae</taxon>
        <taxon>Physalacriaceae</taxon>
        <taxon>Guyanagaster</taxon>
    </lineage>
</organism>
<accession>A0A9P7VGB8</accession>
<dbReference type="Proteomes" id="UP000812287">
    <property type="component" value="Unassembled WGS sequence"/>
</dbReference>
<feature type="domain" description="DUF6699" evidence="2">
    <location>
        <begin position="15"/>
        <end position="147"/>
    </location>
</feature>
<protein>
    <recommendedName>
        <fullName evidence="2">DUF6699 domain-containing protein</fullName>
    </recommendedName>
</protein>
<feature type="region of interest" description="Disordered" evidence="1">
    <location>
        <begin position="28"/>
        <end position="51"/>
    </location>
</feature>
<evidence type="ECO:0000313" key="4">
    <source>
        <dbReference type="Proteomes" id="UP000812287"/>
    </source>
</evidence>
<dbReference type="RefSeq" id="XP_043033375.1">
    <property type="nucleotide sequence ID" value="XM_043187562.1"/>
</dbReference>
<keyword evidence="4" id="KW-1185">Reference proteome</keyword>
<reference evidence="3" key="1">
    <citation type="submission" date="2020-11" db="EMBL/GenBank/DDBJ databases">
        <title>Adaptations for nitrogen fixation in a non-lichenized fungal sporocarp promotes dispersal by wood-feeding termites.</title>
        <authorList>
            <consortium name="DOE Joint Genome Institute"/>
            <person name="Koch R.A."/>
            <person name="Yoon G."/>
            <person name="Arayal U."/>
            <person name="Lail K."/>
            <person name="Amirebrahimi M."/>
            <person name="Labutti K."/>
            <person name="Lipzen A."/>
            <person name="Riley R."/>
            <person name="Barry K."/>
            <person name="Henrissat B."/>
            <person name="Grigoriev I.V."/>
            <person name="Herr J.R."/>
            <person name="Aime M.C."/>
        </authorList>
    </citation>
    <scope>NUCLEOTIDE SEQUENCE</scope>
    <source>
        <strain evidence="3">MCA 3950</strain>
    </source>
</reference>
<evidence type="ECO:0000259" key="2">
    <source>
        <dbReference type="Pfam" id="PF20415"/>
    </source>
</evidence>
<dbReference type="AlphaFoldDB" id="A0A9P7VGB8"/>
<sequence length="164" mass="17746">MHPLLASTHLSHAPISYDVRLAPSSTSIVDRRTRTPIPPHTLSQPATDPPSAKSVLRCDKLPWPVIFHAASTITNLDLLRAVHSALSMQVTQEEWDALGHGTHAQLKATRAYETRCAAAGLGTGAWEGGIRRIDWLGEKTCLVGIEVDRSSVESGVGKLIFARP</sequence>